<keyword evidence="3" id="KW-1185">Reference proteome</keyword>
<accession>A0A5M8R044</accession>
<evidence type="ECO:0000313" key="3">
    <source>
        <dbReference type="Proteomes" id="UP000323994"/>
    </source>
</evidence>
<evidence type="ECO:0000256" key="1">
    <source>
        <dbReference type="SAM" id="SignalP"/>
    </source>
</evidence>
<name>A0A5M8R044_9BACT</name>
<keyword evidence="1" id="KW-0732">Signal</keyword>
<organism evidence="2 3">
    <name type="scientific">Dyadobacter flavalbus</name>
    <dbReference type="NCBI Taxonomy" id="2579942"/>
    <lineage>
        <taxon>Bacteria</taxon>
        <taxon>Pseudomonadati</taxon>
        <taxon>Bacteroidota</taxon>
        <taxon>Cytophagia</taxon>
        <taxon>Cytophagales</taxon>
        <taxon>Spirosomataceae</taxon>
        <taxon>Dyadobacter</taxon>
    </lineage>
</organism>
<dbReference type="EMBL" id="VBSN01000006">
    <property type="protein sequence ID" value="KAA6441839.1"/>
    <property type="molecule type" value="Genomic_DNA"/>
</dbReference>
<feature type="chain" id="PRO_5024403240" evidence="1">
    <location>
        <begin position="22"/>
        <end position="165"/>
    </location>
</feature>
<evidence type="ECO:0000313" key="2">
    <source>
        <dbReference type="EMBL" id="KAA6441839.1"/>
    </source>
</evidence>
<comment type="caution">
    <text evidence="2">The sequence shown here is derived from an EMBL/GenBank/DDBJ whole genome shotgun (WGS) entry which is preliminary data.</text>
</comment>
<feature type="signal peptide" evidence="1">
    <location>
        <begin position="1"/>
        <end position="21"/>
    </location>
</feature>
<reference evidence="2 3" key="1">
    <citation type="submission" date="2019-05" db="EMBL/GenBank/DDBJ databases">
        <authorList>
            <person name="Qu J.-H."/>
        </authorList>
    </citation>
    <scope>NUCLEOTIDE SEQUENCE [LARGE SCALE GENOMIC DNA]</scope>
    <source>
        <strain evidence="2 3">NS28</strain>
    </source>
</reference>
<sequence length="165" mass="18633">MKLNYLGSVLFICLIFLSGNAASQVVSKKIPYHVDQRSEPKGSGFNTLIPEKVGDFIRMEYQDPKPGQDGEALYKSKDGEVFMLFSRQDNPDDVKEVMKVIMDEVHMHIAHAISQINLETDPAYIHLIGPKIAFFAWNRGLYCFSADSTSGNESVLNKFMDSFPY</sequence>
<dbReference type="RefSeq" id="WP_139010218.1">
    <property type="nucleotide sequence ID" value="NZ_VBSN01000006.1"/>
</dbReference>
<gene>
    <name evidence="2" type="ORF">FEM33_00805</name>
</gene>
<dbReference type="OrthoDB" id="953460at2"/>
<dbReference type="AlphaFoldDB" id="A0A5M8R044"/>
<dbReference type="Proteomes" id="UP000323994">
    <property type="component" value="Unassembled WGS sequence"/>
</dbReference>
<proteinExistence type="predicted"/>
<protein>
    <submittedName>
        <fullName evidence="2">Uncharacterized protein</fullName>
    </submittedName>
</protein>